<dbReference type="EMBL" id="JAFKCW010000003">
    <property type="protein sequence ID" value="MBN7802064.1"/>
    <property type="molecule type" value="Genomic_DNA"/>
</dbReference>
<feature type="binding site" evidence="11">
    <location>
        <position position="144"/>
    </location>
    <ligand>
        <name>FMN</name>
        <dbReference type="ChEBI" id="CHEBI:58210"/>
    </ligand>
</feature>
<dbReference type="Proteomes" id="UP000664698">
    <property type="component" value="Unassembled WGS sequence"/>
</dbReference>
<evidence type="ECO:0000256" key="8">
    <source>
        <dbReference type="ARBA" id="ARBA00023002"/>
    </source>
</evidence>
<evidence type="ECO:0000313" key="14">
    <source>
        <dbReference type="Proteomes" id="UP000664698"/>
    </source>
</evidence>
<dbReference type="PANTHER" id="PTHR48109">
    <property type="entry name" value="DIHYDROOROTATE DEHYDROGENASE (QUINONE), MITOCHONDRIAL-RELATED"/>
    <property type="match status" value="1"/>
</dbReference>
<feature type="binding site" evidence="11">
    <location>
        <position position="177"/>
    </location>
    <ligand>
        <name>substrate</name>
    </ligand>
</feature>
<dbReference type="InterPro" id="IPR005719">
    <property type="entry name" value="Dihydroorotate_DH_2"/>
</dbReference>
<dbReference type="InterPro" id="IPR005720">
    <property type="entry name" value="Dihydroorotate_DH_cat"/>
</dbReference>
<name>A0ABS3BWI5_9BACT</name>
<sequence>MYKSLIKPLLFLRNPEKAHHTTFNLINLTFNLPIVDSIVKATFELNDPKLEREVFGLKFKNPVGLAAGLDKDAKLIDELAMLGFGFIEIGTLTPKPQEGNPLPRLFRLPQDHALINRMGFNNGGVLKAVERLKKRKSDVIVGGNIGKNKVTPNEHAVDDYLFCLEALHSYVDYFVVNVSSPNTPNLRDLQEKEPLKQLLSAVKSANDQKSNPKPILLKIAPDLTNGQLDDIVEIVRETGIAGVIATNTTIDRSVLTTSKEQVEAIGAGGVSGKVLAKRSTDVIRYLHQKSNGEFPIVGVGGIFSAEDAIEKLEAGASLVQVYSGMIYEGPGLIKKIKKGLLEYFSR</sequence>
<dbReference type="InterPro" id="IPR050074">
    <property type="entry name" value="DHO_dehydrogenase"/>
</dbReference>
<keyword evidence="8 11" id="KW-0560">Oxidoreductase</keyword>
<organism evidence="13 14">
    <name type="scientific">Algoriphagus aestuariicola</name>
    <dbReference type="NCBI Taxonomy" id="1852016"/>
    <lineage>
        <taxon>Bacteria</taxon>
        <taxon>Pseudomonadati</taxon>
        <taxon>Bacteroidota</taxon>
        <taxon>Cytophagia</taxon>
        <taxon>Cytophagales</taxon>
        <taxon>Cyclobacteriaceae</taxon>
        <taxon>Algoriphagus</taxon>
    </lineage>
</organism>
<keyword evidence="9 11" id="KW-0472">Membrane</keyword>
<evidence type="ECO:0000256" key="5">
    <source>
        <dbReference type="ARBA" id="ARBA00022630"/>
    </source>
</evidence>
<evidence type="ECO:0000259" key="12">
    <source>
        <dbReference type="Pfam" id="PF01180"/>
    </source>
</evidence>
<dbReference type="PIRSF" id="PIRSF000164">
    <property type="entry name" value="DHO_oxidase"/>
    <property type="match status" value="1"/>
</dbReference>
<keyword evidence="6 11" id="KW-0288">FMN</keyword>
<comment type="subcellular location">
    <subcellularLocation>
        <location evidence="11">Cell membrane</location>
        <topology evidence="11">Peripheral membrane protein</topology>
    </subcellularLocation>
    <subcellularLocation>
        <location evidence="2">Membrane</location>
    </subcellularLocation>
</comment>
<dbReference type="SUPFAM" id="SSF51395">
    <property type="entry name" value="FMN-linked oxidoreductases"/>
    <property type="match status" value="1"/>
</dbReference>
<dbReference type="RefSeq" id="WP_206570065.1">
    <property type="nucleotide sequence ID" value="NZ_JAFKCW010000003.1"/>
</dbReference>
<feature type="binding site" evidence="11">
    <location>
        <position position="218"/>
    </location>
    <ligand>
        <name>FMN</name>
        <dbReference type="ChEBI" id="CHEBI:58210"/>
    </ligand>
</feature>
<evidence type="ECO:0000256" key="7">
    <source>
        <dbReference type="ARBA" id="ARBA00022975"/>
    </source>
</evidence>
<keyword evidence="14" id="KW-1185">Reference proteome</keyword>
<evidence type="ECO:0000256" key="1">
    <source>
        <dbReference type="ARBA" id="ARBA00003125"/>
    </source>
</evidence>
<dbReference type="NCBIfam" id="NF003652">
    <property type="entry name" value="PRK05286.2-5"/>
    <property type="match status" value="1"/>
</dbReference>
<dbReference type="PROSITE" id="PS00912">
    <property type="entry name" value="DHODEHASE_2"/>
    <property type="match status" value="1"/>
</dbReference>
<dbReference type="HAMAP" id="MF_00225">
    <property type="entry name" value="DHO_dh_type2"/>
    <property type="match status" value="1"/>
</dbReference>
<protein>
    <recommendedName>
        <fullName evidence="11">Dihydroorotate dehydrogenase (quinone)</fullName>
        <ecNumber evidence="11">1.3.5.2</ecNumber>
    </recommendedName>
    <alternativeName>
        <fullName evidence="11">DHOdehase</fullName>
        <shortName evidence="11">DHOD</shortName>
        <shortName evidence="11">DHODase</shortName>
    </alternativeName>
    <alternativeName>
        <fullName evidence="11">Dihydroorotate oxidase</fullName>
    </alternativeName>
</protein>
<comment type="subunit">
    <text evidence="11">Monomer.</text>
</comment>
<evidence type="ECO:0000256" key="10">
    <source>
        <dbReference type="ARBA" id="ARBA00048639"/>
    </source>
</evidence>
<dbReference type="PROSITE" id="PS00911">
    <property type="entry name" value="DHODEHASE_1"/>
    <property type="match status" value="1"/>
</dbReference>
<proteinExistence type="inferred from homology"/>
<keyword evidence="5 11" id="KW-0285">Flavoprotein</keyword>
<feature type="binding site" evidence="11">
    <location>
        <position position="246"/>
    </location>
    <ligand>
        <name>FMN</name>
        <dbReference type="ChEBI" id="CHEBI:58210"/>
    </ligand>
</feature>
<dbReference type="InterPro" id="IPR013785">
    <property type="entry name" value="Aldolase_TIM"/>
</dbReference>
<keyword evidence="7 11" id="KW-0665">Pyrimidine biosynthesis</keyword>
<feature type="binding site" evidence="11">
    <location>
        <begin position="322"/>
        <end position="323"/>
    </location>
    <ligand>
        <name>FMN</name>
        <dbReference type="ChEBI" id="CHEBI:58210"/>
    </ligand>
</feature>
<evidence type="ECO:0000256" key="2">
    <source>
        <dbReference type="ARBA" id="ARBA00004370"/>
    </source>
</evidence>
<comment type="catalytic activity">
    <reaction evidence="10 11">
        <text>(S)-dihydroorotate + a quinone = orotate + a quinol</text>
        <dbReference type="Rhea" id="RHEA:30187"/>
        <dbReference type="ChEBI" id="CHEBI:24646"/>
        <dbReference type="ChEBI" id="CHEBI:30839"/>
        <dbReference type="ChEBI" id="CHEBI:30864"/>
        <dbReference type="ChEBI" id="CHEBI:132124"/>
        <dbReference type="EC" id="1.3.5.2"/>
    </reaction>
</comment>
<evidence type="ECO:0000256" key="4">
    <source>
        <dbReference type="ARBA" id="ARBA00005359"/>
    </source>
</evidence>
<comment type="similarity">
    <text evidence="4 11">Belongs to the dihydroorotate dehydrogenase family. Type 2 subfamily.</text>
</comment>
<feature type="binding site" evidence="11">
    <location>
        <position position="272"/>
    </location>
    <ligand>
        <name>FMN</name>
        <dbReference type="ChEBI" id="CHEBI:58210"/>
    </ligand>
</feature>
<dbReference type="NCBIfam" id="TIGR01036">
    <property type="entry name" value="pyrD_sub2"/>
    <property type="match status" value="1"/>
</dbReference>
<dbReference type="Pfam" id="PF01180">
    <property type="entry name" value="DHO_dh"/>
    <property type="match status" value="1"/>
</dbReference>
<dbReference type="EC" id="1.3.5.2" evidence="11"/>
<reference evidence="13 14" key="1">
    <citation type="submission" date="2021-03" db="EMBL/GenBank/DDBJ databases">
        <title>novel species isolated from a fishpond in China.</title>
        <authorList>
            <person name="Lu H."/>
            <person name="Cai Z."/>
        </authorList>
    </citation>
    <scope>NUCLEOTIDE SEQUENCE [LARGE SCALE GENOMIC DNA]</scope>
    <source>
        <strain evidence="13 14">JCM 31546</strain>
    </source>
</reference>
<dbReference type="CDD" id="cd04738">
    <property type="entry name" value="DHOD_2_like"/>
    <property type="match status" value="1"/>
</dbReference>
<comment type="cofactor">
    <cofactor evidence="11">
        <name>FMN</name>
        <dbReference type="ChEBI" id="CHEBI:58210"/>
    </cofactor>
    <text evidence="11">Binds 1 FMN per subunit.</text>
</comment>
<dbReference type="InterPro" id="IPR012135">
    <property type="entry name" value="Dihydroorotate_DH_1_2"/>
</dbReference>
<feature type="binding site" evidence="11">
    <location>
        <position position="71"/>
    </location>
    <ligand>
        <name>substrate</name>
    </ligand>
</feature>
<evidence type="ECO:0000256" key="9">
    <source>
        <dbReference type="ARBA" id="ARBA00023136"/>
    </source>
</evidence>
<feature type="domain" description="Dihydroorotate dehydrogenase catalytic" evidence="12">
    <location>
        <begin position="50"/>
        <end position="342"/>
    </location>
</feature>
<accession>A0ABS3BWI5</accession>
<evidence type="ECO:0000313" key="13">
    <source>
        <dbReference type="EMBL" id="MBN7802064.1"/>
    </source>
</evidence>
<feature type="binding site" evidence="11">
    <location>
        <begin position="116"/>
        <end position="120"/>
    </location>
    <ligand>
        <name>substrate</name>
    </ligand>
</feature>
<feature type="active site" description="Nucleophile" evidence="11">
    <location>
        <position position="180"/>
    </location>
</feature>
<feature type="binding site" evidence="11">
    <location>
        <position position="182"/>
    </location>
    <ligand>
        <name>substrate</name>
    </ligand>
</feature>
<feature type="binding site" evidence="11">
    <location>
        <position position="91"/>
    </location>
    <ligand>
        <name>FMN</name>
        <dbReference type="ChEBI" id="CHEBI:58210"/>
    </ligand>
</feature>
<dbReference type="NCBIfam" id="NF003645">
    <property type="entry name" value="PRK05286.1-2"/>
    <property type="match status" value="1"/>
</dbReference>
<dbReference type="PANTHER" id="PTHR48109:SF4">
    <property type="entry name" value="DIHYDROOROTATE DEHYDROGENASE (QUINONE), MITOCHONDRIAL"/>
    <property type="match status" value="1"/>
</dbReference>
<comment type="pathway">
    <text evidence="3 11">Pyrimidine metabolism; UMP biosynthesis via de novo pathway; orotate from (S)-dihydroorotate (quinone route): step 1/1.</text>
</comment>
<comment type="function">
    <text evidence="1 11">Catalyzes the conversion of dihydroorotate to orotate with quinone as electron acceptor.</text>
</comment>
<gene>
    <name evidence="11" type="primary">pyrD</name>
    <name evidence="13" type="ORF">J0A67_14415</name>
</gene>
<comment type="caution">
    <text evidence="13">The sequence shown here is derived from an EMBL/GenBank/DDBJ whole genome shotgun (WGS) entry which is preliminary data.</text>
</comment>
<feature type="binding site" evidence="11">
    <location>
        <position position="301"/>
    </location>
    <ligand>
        <name>FMN</name>
        <dbReference type="ChEBI" id="CHEBI:58210"/>
    </ligand>
</feature>
<feature type="binding site" evidence="11">
    <location>
        <begin position="67"/>
        <end position="71"/>
    </location>
    <ligand>
        <name>FMN</name>
        <dbReference type="ChEBI" id="CHEBI:58210"/>
    </ligand>
</feature>
<dbReference type="Gene3D" id="3.20.20.70">
    <property type="entry name" value="Aldolase class I"/>
    <property type="match status" value="1"/>
</dbReference>
<evidence type="ECO:0000256" key="11">
    <source>
        <dbReference type="HAMAP-Rule" id="MF_00225"/>
    </source>
</evidence>
<dbReference type="GO" id="GO:0106430">
    <property type="term" value="F:dihydroorotate dehydrogenase (quinone) activity"/>
    <property type="evidence" value="ECO:0007669"/>
    <property type="project" value="UniProtKB-EC"/>
</dbReference>
<keyword evidence="11" id="KW-1003">Cell membrane</keyword>
<dbReference type="InterPro" id="IPR001295">
    <property type="entry name" value="Dihydroorotate_DH_CS"/>
</dbReference>
<feature type="binding site" evidence="11">
    <location>
        <begin position="247"/>
        <end position="248"/>
    </location>
    <ligand>
        <name>substrate</name>
    </ligand>
</feature>
<evidence type="ECO:0000256" key="6">
    <source>
        <dbReference type="ARBA" id="ARBA00022643"/>
    </source>
</evidence>
<feature type="binding site" evidence="11">
    <location>
        <position position="177"/>
    </location>
    <ligand>
        <name>FMN</name>
        <dbReference type="ChEBI" id="CHEBI:58210"/>
    </ligand>
</feature>
<evidence type="ECO:0000256" key="3">
    <source>
        <dbReference type="ARBA" id="ARBA00005161"/>
    </source>
</evidence>